<dbReference type="InterPro" id="IPR037923">
    <property type="entry name" value="HTH-like"/>
</dbReference>
<dbReference type="SMART" id="SM00342">
    <property type="entry name" value="HTH_ARAC"/>
    <property type="match status" value="1"/>
</dbReference>
<dbReference type="KEGG" id="pcea:J3359_12840"/>
<keyword evidence="2" id="KW-0238">DNA-binding</keyword>
<name>A0A975CPX6_9FLAO</name>
<sequence>MKIPILKINQFQESESLNNFYINSFSNHINLNKKLLEKPHSHNFYLCVLFTEGSGVHEIDFNSYQVNSGKVFFLKPGQTHSWKFSKEPEGFIFFHSQELYELKFLDHTLSSFPFFYSNQNPPLLELPQKEIPALNLKFKEIYNEYKQQKLLKELKIINLINSIYIDLTRTYTANVNFKKLTSPSYLVILEKLENLINENFYTKKLPKFYANQLNISTKHLNRVVKKTINKTTNQLISERIILEAKRLIIHSENNLANISNTLNFSDYAYFSKFFKLKTGYTPLNFRKKYYEIDTL</sequence>
<dbReference type="SUPFAM" id="SSF51215">
    <property type="entry name" value="Regulatory protein AraC"/>
    <property type="match status" value="1"/>
</dbReference>
<dbReference type="InterPro" id="IPR018060">
    <property type="entry name" value="HTH_AraC"/>
</dbReference>
<dbReference type="PROSITE" id="PS01124">
    <property type="entry name" value="HTH_ARAC_FAMILY_2"/>
    <property type="match status" value="1"/>
</dbReference>
<gene>
    <name evidence="5" type="ORF">J3359_12840</name>
</gene>
<dbReference type="SUPFAM" id="SSF46689">
    <property type="entry name" value="Homeodomain-like"/>
    <property type="match status" value="1"/>
</dbReference>
<accession>A0A975CPX6</accession>
<dbReference type="RefSeq" id="WP_208077254.1">
    <property type="nucleotide sequence ID" value="NZ_CP071869.1"/>
</dbReference>
<evidence type="ECO:0000259" key="4">
    <source>
        <dbReference type="PROSITE" id="PS01124"/>
    </source>
</evidence>
<dbReference type="Gene3D" id="2.60.120.10">
    <property type="entry name" value="Jelly Rolls"/>
    <property type="match status" value="1"/>
</dbReference>
<protein>
    <submittedName>
        <fullName evidence="5">Helix-turn-helix domain-containing protein</fullName>
    </submittedName>
</protein>
<dbReference type="InterPro" id="IPR009057">
    <property type="entry name" value="Homeodomain-like_sf"/>
</dbReference>
<keyword evidence="3" id="KW-0804">Transcription</keyword>
<reference evidence="5 6" key="1">
    <citation type="submission" date="2021-03" db="EMBL/GenBank/DDBJ databases">
        <title>Complete genome of Polaribacter_sp.SM13.</title>
        <authorList>
            <person name="Jeong S.W."/>
            <person name="Bae J.W."/>
        </authorList>
    </citation>
    <scope>NUCLEOTIDE SEQUENCE [LARGE SCALE GENOMIC DNA]</scope>
    <source>
        <strain evidence="5 6">SM13</strain>
    </source>
</reference>
<keyword evidence="6" id="KW-1185">Reference proteome</keyword>
<dbReference type="PANTHER" id="PTHR43280:SF32">
    <property type="entry name" value="TRANSCRIPTIONAL REGULATORY PROTEIN"/>
    <property type="match status" value="1"/>
</dbReference>
<evidence type="ECO:0000313" key="6">
    <source>
        <dbReference type="Proteomes" id="UP000663920"/>
    </source>
</evidence>
<organism evidence="5 6">
    <name type="scientific">Polaribacter cellanae</name>
    <dbReference type="NCBI Taxonomy" id="2818493"/>
    <lineage>
        <taxon>Bacteria</taxon>
        <taxon>Pseudomonadati</taxon>
        <taxon>Bacteroidota</taxon>
        <taxon>Flavobacteriia</taxon>
        <taxon>Flavobacteriales</taxon>
        <taxon>Flavobacteriaceae</taxon>
    </lineage>
</organism>
<evidence type="ECO:0000313" key="5">
    <source>
        <dbReference type="EMBL" id="QTE21702.1"/>
    </source>
</evidence>
<evidence type="ECO:0000256" key="2">
    <source>
        <dbReference type="ARBA" id="ARBA00023125"/>
    </source>
</evidence>
<keyword evidence="1" id="KW-0805">Transcription regulation</keyword>
<evidence type="ECO:0000256" key="1">
    <source>
        <dbReference type="ARBA" id="ARBA00023015"/>
    </source>
</evidence>
<dbReference type="GO" id="GO:0043565">
    <property type="term" value="F:sequence-specific DNA binding"/>
    <property type="evidence" value="ECO:0007669"/>
    <property type="project" value="InterPro"/>
</dbReference>
<dbReference type="InterPro" id="IPR014710">
    <property type="entry name" value="RmlC-like_jellyroll"/>
</dbReference>
<dbReference type="Gene3D" id="1.10.10.60">
    <property type="entry name" value="Homeodomain-like"/>
    <property type="match status" value="1"/>
</dbReference>
<dbReference type="Proteomes" id="UP000663920">
    <property type="component" value="Chromosome"/>
</dbReference>
<dbReference type="Pfam" id="PF02311">
    <property type="entry name" value="AraC_binding"/>
    <property type="match status" value="1"/>
</dbReference>
<dbReference type="EMBL" id="CP071869">
    <property type="protein sequence ID" value="QTE21702.1"/>
    <property type="molecule type" value="Genomic_DNA"/>
</dbReference>
<feature type="domain" description="HTH araC/xylS-type" evidence="4">
    <location>
        <begin position="190"/>
        <end position="288"/>
    </location>
</feature>
<dbReference type="GO" id="GO:0003700">
    <property type="term" value="F:DNA-binding transcription factor activity"/>
    <property type="evidence" value="ECO:0007669"/>
    <property type="project" value="InterPro"/>
</dbReference>
<dbReference type="Pfam" id="PF12833">
    <property type="entry name" value="HTH_18"/>
    <property type="match status" value="1"/>
</dbReference>
<dbReference type="PANTHER" id="PTHR43280">
    <property type="entry name" value="ARAC-FAMILY TRANSCRIPTIONAL REGULATOR"/>
    <property type="match status" value="1"/>
</dbReference>
<proteinExistence type="predicted"/>
<evidence type="ECO:0000256" key="3">
    <source>
        <dbReference type="ARBA" id="ARBA00023163"/>
    </source>
</evidence>
<dbReference type="AlphaFoldDB" id="A0A975CPX6"/>
<dbReference type="InterPro" id="IPR003313">
    <property type="entry name" value="AraC-bd"/>
</dbReference>